<dbReference type="InterPro" id="IPR001001">
    <property type="entry name" value="DNA_polIII_beta"/>
</dbReference>
<dbReference type="CDD" id="cd00140">
    <property type="entry name" value="beta_clamp"/>
    <property type="match status" value="1"/>
</dbReference>
<evidence type="ECO:0000256" key="4">
    <source>
        <dbReference type="ARBA" id="ARBA00022679"/>
    </source>
</evidence>
<dbReference type="GO" id="GO:0005737">
    <property type="term" value="C:cytoplasm"/>
    <property type="evidence" value="ECO:0007669"/>
    <property type="project" value="UniProtKB-SubCell"/>
</dbReference>
<dbReference type="Pfam" id="PF00712">
    <property type="entry name" value="DNA_pol3_beta"/>
    <property type="match status" value="1"/>
</dbReference>
<dbReference type="Pfam" id="PF02767">
    <property type="entry name" value="DNA_pol3_beta_2"/>
    <property type="match status" value="1"/>
</dbReference>
<keyword evidence="4 9" id="KW-0808">Transferase</keyword>
<keyword evidence="8" id="KW-0238">DNA-binding</keyword>
<comment type="subunit">
    <text evidence="9">Forms a ring-shaped head-to-tail homodimer around DNA.</text>
</comment>
<dbReference type="EMBL" id="QMPZ01000057">
    <property type="protein sequence ID" value="RLE09193.1"/>
    <property type="molecule type" value="Genomic_DNA"/>
</dbReference>
<sequence length="367" mass="41288">MKIQCEKVDLVRGIQVVQNALTSTTLPILSHVLMIAEGEKVRLVATNLETTIESSFSAKILQEGRICLPGGKVFEIMREAPSPRVDLEVSDNKATIACGRAIFHLLCLEASEFPELPKLEKENVFSLPQEVLREMVQKTFFAASSDETRPSLNGVYMAIKDGEMRMVATDGRRLSFIKTSSSSFREIPPVEAIVPLRALRQLMRILGKGEEVRIGLSKHQVFFQLDDILLISQLIEAEFPDYEKVIPKEYNVAILTDKDELFGVIRRVSLLSDEKSRLIKFELKENTLLVSSNNPEMGYAQEELTVKREGEGALKVGFNYTYLLDVLKNMKGEVRLELIDPLSPGVIRPAEDKDYVCVVMPIRIEEG</sequence>
<organism evidence="13 14">
    <name type="scientific">Aerophobetes bacterium</name>
    <dbReference type="NCBI Taxonomy" id="2030807"/>
    <lineage>
        <taxon>Bacteria</taxon>
        <taxon>Candidatus Aerophobota</taxon>
    </lineage>
</organism>
<comment type="subcellular location">
    <subcellularLocation>
        <location evidence="1 9">Cytoplasm</location>
    </subcellularLocation>
</comment>
<dbReference type="Gene3D" id="3.10.150.10">
    <property type="entry name" value="DNA Polymerase III, subunit A, domain 2"/>
    <property type="match status" value="1"/>
</dbReference>
<evidence type="ECO:0000256" key="9">
    <source>
        <dbReference type="PIRNR" id="PIRNR000804"/>
    </source>
</evidence>
<comment type="caution">
    <text evidence="13">The sequence shown here is derived from an EMBL/GenBank/DDBJ whole genome shotgun (WGS) entry which is preliminary data.</text>
</comment>
<accession>A0A497E5F3</accession>
<evidence type="ECO:0000256" key="6">
    <source>
        <dbReference type="ARBA" id="ARBA00022705"/>
    </source>
</evidence>
<dbReference type="GO" id="GO:0008408">
    <property type="term" value="F:3'-5' exonuclease activity"/>
    <property type="evidence" value="ECO:0007669"/>
    <property type="project" value="InterPro"/>
</dbReference>
<evidence type="ECO:0000256" key="2">
    <source>
        <dbReference type="ARBA" id="ARBA00010752"/>
    </source>
</evidence>
<dbReference type="NCBIfam" id="TIGR00663">
    <property type="entry name" value="dnan"/>
    <property type="match status" value="1"/>
</dbReference>
<evidence type="ECO:0000256" key="7">
    <source>
        <dbReference type="ARBA" id="ARBA00022932"/>
    </source>
</evidence>
<evidence type="ECO:0000259" key="12">
    <source>
        <dbReference type="Pfam" id="PF02768"/>
    </source>
</evidence>
<dbReference type="InterPro" id="IPR046938">
    <property type="entry name" value="DNA_clamp_sf"/>
</dbReference>
<dbReference type="PANTHER" id="PTHR30478">
    <property type="entry name" value="DNA POLYMERASE III SUBUNIT BETA"/>
    <property type="match status" value="1"/>
</dbReference>
<evidence type="ECO:0000256" key="5">
    <source>
        <dbReference type="ARBA" id="ARBA00022695"/>
    </source>
</evidence>
<dbReference type="SMART" id="SM00480">
    <property type="entry name" value="POL3Bc"/>
    <property type="match status" value="1"/>
</dbReference>
<evidence type="ECO:0000256" key="8">
    <source>
        <dbReference type="ARBA" id="ARBA00023125"/>
    </source>
</evidence>
<dbReference type="PANTHER" id="PTHR30478:SF0">
    <property type="entry name" value="BETA SLIDING CLAMP"/>
    <property type="match status" value="1"/>
</dbReference>
<feature type="domain" description="DNA polymerase III beta sliding clamp central" evidence="11">
    <location>
        <begin position="127"/>
        <end position="241"/>
    </location>
</feature>
<dbReference type="PIRSF" id="PIRSF000804">
    <property type="entry name" value="DNA_pol_III_b"/>
    <property type="match status" value="1"/>
</dbReference>
<feature type="domain" description="DNA polymerase III beta sliding clamp C-terminal" evidence="12">
    <location>
        <begin position="244"/>
        <end position="363"/>
    </location>
</feature>
<proteinExistence type="inferred from homology"/>
<evidence type="ECO:0000256" key="3">
    <source>
        <dbReference type="ARBA" id="ARBA00022490"/>
    </source>
</evidence>
<name>A0A497E5F3_UNCAE</name>
<evidence type="ECO:0000313" key="14">
    <source>
        <dbReference type="Proteomes" id="UP000279422"/>
    </source>
</evidence>
<dbReference type="GO" id="GO:0003887">
    <property type="term" value="F:DNA-directed DNA polymerase activity"/>
    <property type="evidence" value="ECO:0007669"/>
    <property type="project" value="UniProtKB-UniRule"/>
</dbReference>
<dbReference type="GO" id="GO:0006271">
    <property type="term" value="P:DNA strand elongation involved in DNA replication"/>
    <property type="evidence" value="ECO:0007669"/>
    <property type="project" value="TreeGrafter"/>
</dbReference>
<dbReference type="GO" id="GO:0009360">
    <property type="term" value="C:DNA polymerase III complex"/>
    <property type="evidence" value="ECO:0007669"/>
    <property type="project" value="InterPro"/>
</dbReference>
<dbReference type="Pfam" id="PF02768">
    <property type="entry name" value="DNA_pol3_beta_3"/>
    <property type="match status" value="1"/>
</dbReference>
<feature type="domain" description="DNA polymerase III beta sliding clamp N-terminal" evidence="10">
    <location>
        <begin position="1"/>
        <end position="117"/>
    </location>
</feature>
<gene>
    <name evidence="13" type="primary">dnaN</name>
    <name evidence="13" type="ORF">DRJ00_04810</name>
</gene>
<dbReference type="GO" id="GO:0003677">
    <property type="term" value="F:DNA binding"/>
    <property type="evidence" value="ECO:0007669"/>
    <property type="project" value="UniProtKB-UniRule"/>
</dbReference>
<evidence type="ECO:0000313" key="13">
    <source>
        <dbReference type="EMBL" id="RLE09193.1"/>
    </source>
</evidence>
<evidence type="ECO:0000259" key="10">
    <source>
        <dbReference type="Pfam" id="PF00712"/>
    </source>
</evidence>
<comment type="similarity">
    <text evidence="2 9">Belongs to the beta sliding clamp family.</text>
</comment>
<protein>
    <recommendedName>
        <fullName evidence="9">Beta sliding clamp</fullName>
    </recommendedName>
</protein>
<evidence type="ECO:0000259" key="11">
    <source>
        <dbReference type="Pfam" id="PF02767"/>
    </source>
</evidence>
<dbReference type="InterPro" id="IPR022637">
    <property type="entry name" value="DNA_polIII_beta_cen"/>
</dbReference>
<keyword evidence="3 9" id="KW-0963">Cytoplasm</keyword>
<keyword evidence="6 9" id="KW-0235">DNA replication</keyword>
<dbReference type="SUPFAM" id="SSF55979">
    <property type="entry name" value="DNA clamp"/>
    <property type="match status" value="3"/>
</dbReference>
<reference evidence="13 14" key="1">
    <citation type="submission" date="2018-06" db="EMBL/GenBank/DDBJ databases">
        <title>Extensive metabolic versatility and redundancy in microbially diverse, dynamic hydrothermal sediments.</title>
        <authorList>
            <person name="Dombrowski N."/>
            <person name="Teske A."/>
            <person name="Baker B.J."/>
        </authorList>
    </citation>
    <scope>NUCLEOTIDE SEQUENCE [LARGE SCALE GENOMIC DNA]</scope>
    <source>
        <strain evidence="13">B47_G16</strain>
    </source>
</reference>
<dbReference type="Proteomes" id="UP000279422">
    <property type="component" value="Unassembled WGS sequence"/>
</dbReference>
<keyword evidence="7 9" id="KW-0239">DNA-directed DNA polymerase</keyword>
<keyword evidence="5 9" id="KW-0548">Nucleotidyltransferase</keyword>
<dbReference type="InterPro" id="IPR022635">
    <property type="entry name" value="DNA_polIII_beta_C"/>
</dbReference>
<dbReference type="Gene3D" id="3.70.10.10">
    <property type="match status" value="1"/>
</dbReference>
<comment type="function">
    <text evidence="9">Confers DNA tethering and processivity to DNA polymerases and other proteins. Acts as a clamp, forming a ring around DNA (a reaction catalyzed by the clamp-loading complex) which diffuses in an ATP-independent manner freely and bidirectionally along dsDNA. Initially characterized for its ability to contact the catalytic subunit of DNA polymerase III (Pol III), a complex, multichain enzyme responsible for most of the replicative synthesis in bacteria; Pol III exhibits 3'-5' exonuclease proofreading activity. The beta chain is required for initiation of replication as well as for processivity of DNA replication.</text>
</comment>
<dbReference type="AlphaFoldDB" id="A0A497E5F3"/>
<evidence type="ECO:0000256" key="1">
    <source>
        <dbReference type="ARBA" id="ARBA00004496"/>
    </source>
</evidence>
<dbReference type="InterPro" id="IPR022634">
    <property type="entry name" value="DNA_polIII_beta_N"/>
</dbReference>